<gene>
    <name evidence="2" type="ORF">JOF35_005343</name>
</gene>
<feature type="compositionally biased region" description="Polar residues" evidence="1">
    <location>
        <begin position="212"/>
        <end position="222"/>
    </location>
</feature>
<proteinExistence type="predicted"/>
<feature type="region of interest" description="Disordered" evidence="1">
    <location>
        <begin position="126"/>
        <end position="145"/>
    </location>
</feature>
<keyword evidence="3" id="KW-1185">Reference proteome</keyword>
<accession>A0ABT9KX46</accession>
<evidence type="ECO:0000313" key="3">
    <source>
        <dbReference type="Proteomes" id="UP001234880"/>
    </source>
</evidence>
<dbReference type="EMBL" id="JAURUE010000002">
    <property type="protein sequence ID" value="MDP9613005.1"/>
    <property type="molecule type" value="Genomic_DNA"/>
</dbReference>
<sequence>MPEHTIGPSGLSKNTFPTGAMFWWYGRETSWAGTAGGSGSVAAWSCPALCAETVFGESSASAILEGRQKFLMIGLANSDALRAHVSQSFQPPSFHFFRSSRLVGTPSGNWIPSLACCPVEAAEDSDAEAALSSPEPQPEAETTSSAVMAAAATVDRRMSGMEPYPPVVVQWLCCDAQWCAVPYGCFHAMEPLDSHLLCPRPRPTPSPVSGPAPNTNALSTIP</sequence>
<feature type="compositionally biased region" description="Low complexity" evidence="1">
    <location>
        <begin position="128"/>
        <end position="145"/>
    </location>
</feature>
<evidence type="ECO:0000256" key="1">
    <source>
        <dbReference type="SAM" id="MobiDB-lite"/>
    </source>
</evidence>
<feature type="region of interest" description="Disordered" evidence="1">
    <location>
        <begin position="203"/>
        <end position="222"/>
    </location>
</feature>
<protein>
    <submittedName>
        <fullName evidence="2">Uncharacterized protein</fullName>
    </submittedName>
</protein>
<evidence type="ECO:0000313" key="2">
    <source>
        <dbReference type="EMBL" id="MDP9613005.1"/>
    </source>
</evidence>
<comment type="caution">
    <text evidence="2">The sequence shown here is derived from an EMBL/GenBank/DDBJ whole genome shotgun (WGS) entry which is preliminary data.</text>
</comment>
<reference evidence="2 3" key="1">
    <citation type="submission" date="2023-07" db="EMBL/GenBank/DDBJ databases">
        <title>Sequencing the genomes of 1000 actinobacteria strains.</title>
        <authorList>
            <person name="Klenk H.-P."/>
        </authorList>
    </citation>
    <scope>NUCLEOTIDE SEQUENCE [LARGE SCALE GENOMIC DNA]</scope>
    <source>
        <strain evidence="2 3">DSM 41600</strain>
    </source>
</reference>
<organism evidence="2 3">
    <name type="scientific">Streptomyces demainii</name>
    <dbReference type="NCBI Taxonomy" id="588122"/>
    <lineage>
        <taxon>Bacteria</taxon>
        <taxon>Bacillati</taxon>
        <taxon>Actinomycetota</taxon>
        <taxon>Actinomycetes</taxon>
        <taxon>Kitasatosporales</taxon>
        <taxon>Streptomycetaceae</taxon>
        <taxon>Streptomyces</taxon>
    </lineage>
</organism>
<name>A0ABT9KX46_9ACTN</name>
<dbReference type="Proteomes" id="UP001234880">
    <property type="component" value="Unassembled WGS sequence"/>
</dbReference>